<evidence type="ECO:0000256" key="10">
    <source>
        <dbReference type="RuleBase" id="RU366018"/>
    </source>
</evidence>
<accession>A0A0C9TGG0</accession>
<sequence>MGFFNSKFPPPMNPRDRPSDPLSRLRFALETMPGSRKYVFTPATRAEILSELYEAFWGPYAHLFLPLSNSSLPMHATLSQVQAELGFAGAGSEDPVVPGRPCGHIFTKGESCFRCKDCALDDSCVLCGRCFRASSHKDHNVSFFIAQQSGGCCDCGDAEAWRGNIQCPYHPLLQEAEQPFDTYIGASDTTPRAAPRSISEVEIPPVPNYPFRVAFPPELKDNMGRTIGYALDFLLDTLDSSPDEPSVPSNEADLRLQPTADPMQKDQYCVIIWNDDKHSFDEVIQLICDTTHRDRKEATVMAHTIDDLGREIIDMNTNVTRLLEIAQVISKIEIGVTIRRAYDTFREQVVVVIIDRLGTDTLIIREVIAAELLSPRRRESNVYGSTSHIPDLSGDIANPCRIDWLFLYHTRLWKKPRISLKGVYASVLTLSHPHKIAIGSHFAAVYPRIVDAYLLVDREAETSIKYFALQLFTVPSVASYIAWHHDLVTRLLDIIINFFTNQIADKRILATTTPTSEGAELDIESFPFKSKRFMPVFSDLRYLCHNEPVQQLIAHNPSFIRKFAKVCQLFMCIHPNKRAVTSHVEYETDAWISVFNVTLSLSRGIKVYGEAFAWATPSQLIDAISIVVREIIAVCTLTSEKLDKAKFSEPVCHDVLFGDVEYTIVDFDVLEGWVSFHHSLHWLLAELMKHVDILSEESLLQVGVASVQEVFMRIATEPAILTMIDFPLRVLAMVAQIRAGLWVRNGFPIRGQLLHYRDFILRELCYDQDLFILQTSLIILDPNTVIVEMMYDCPMEELEQFKAVENGKPYMARVGWILCEISKFVPQEVEARRKVVAVAEPGPDAETLKKRTAKARQEAILAQMKAQQASFATNFEDVDDDEEDDMEETLGEGLPHGSCIVCQEDLNDSKAWGMLGLVQPSRLLRKHPDSHSSYLNELMGMPPSLDRSNQSPSLPSPSTTFPPVDGNLEEDVTQFPSNFDGFPAQYTRFGLHASMCGHMMHMECFQVYNTSIRQRHRAHATRNHPENILRKEYICPLCKSLGNIILPTSRPSTLPATNVPFPDWIRAAGISILKSKPDTVMDSLQFRNGTGEFVFWSAQDPNYASQIRRTDNVDSCKMLDSLVNVAKIVSQQTRHLRERPEPEPGERGSGIYLPEELIGYTIASMEVATRGMGPLGSNVADSLTDSQARMVRSLLGCLTSLAKIELDGRPDGGKEAVKQAIIKRLLPEWSRTSLTPYSYPLLLRDPFSVLVETAAVAPEMLQHVLILCYYACLGRTVIGMVYVLNKARSYSSVQVVSRSHADIFGDMRMFFMSVVRHSPVFEHTATLVLETFGEARIEKMLYAFTLPFLRRAAILCRAVLPNAFSTPSCSSPGDNEYKRLLTMLNIPPLSDLPNQDTLQNALSGWCAHYGHSHAASQLNCGVVLDYPTVYRLARLPVVLDNLFNGRDKVMKCARCNTVPVDAAICLICGATCCMLSHCCMDSESNGRGECNMHTRECGGAIGLYFVVKRCSLLYLYATNGSFAQSPYLDAHGEVDISMRRGRRQYLHNPRWEEIRKTWLSHGVPTAVARKLESTVDNGGWEML</sequence>
<dbReference type="OrthoDB" id="26387at2759"/>
<evidence type="ECO:0000259" key="12">
    <source>
        <dbReference type="PROSITE" id="PS51157"/>
    </source>
</evidence>
<keyword evidence="4 10" id="KW-0479">Metal-binding</keyword>
<proteinExistence type="inferred from homology"/>
<comment type="catalytic activity">
    <reaction evidence="1 10">
        <text>S-ubiquitinyl-[E2 ubiquitin-conjugating enzyme]-L-cysteine + [acceptor protein]-L-lysine = [E2 ubiquitin-conjugating enzyme]-L-cysteine + N(6)-ubiquitinyl-[acceptor protein]-L-lysine.</text>
        <dbReference type="EC" id="2.3.2.27"/>
    </reaction>
</comment>
<dbReference type="InterPro" id="IPR003769">
    <property type="entry name" value="ClpS_core"/>
</dbReference>
<protein>
    <recommendedName>
        <fullName evidence="10">E3 ubiquitin-protein ligase</fullName>
        <ecNumber evidence="10">2.3.2.27</ecNumber>
    </recommendedName>
</protein>
<evidence type="ECO:0000256" key="2">
    <source>
        <dbReference type="ARBA" id="ARBA00004906"/>
    </source>
</evidence>
<dbReference type="CDD" id="cd16482">
    <property type="entry name" value="RING-H2_UBR1-like"/>
    <property type="match status" value="1"/>
</dbReference>
<dbReference type="Gene3D" id="2.10.110.30">
    <property type="match status" value="1"/>
</dbReference>
<dbReference type="HOGENOM" id="CLU_000684_0_0_1"/>
<dbReference type="GO" id="GO:0008270">
    <property type="term" value="F:zinc ion binding"/>
    <property type="evidence" value="ECO:0007669"/>
    <property type="project" value="UniProtKB-UniRule"/>
</dbReference>
<reference evidence="13 14" key="1">
    <citation type="submission" date="2014-06" db="EMBL/GenBank/DDBJ databases">
        <authorList>
            <consortium name="DOE Joint Genome Institute"/>
            <person name="Kuo A."/>
            <person name="Kohler A."/>
            <person name="Nagy L.G."/>
            <person name="Floudas D."/>
            <person name="Copeland A."/>
            <person name="Barry K.W."/>
            <person name="Cichocki N."/>
            <person name="Veneault-Fourrey C."/>
            <person name="LaButti K."/>
            <person name="Lindquist E.A."/>
            <person name="Lipzen A."/>
            <person name="Lundell T."/>
            <person name="Morin E."/>
            <person name="Murat C."/>
            <person name="Sun H."/>
            <person name="Tunlid A."/>
            <person name="Henrissat B."/>
            <person name="Grigoriev I.V."/>
            <person name="Hibbett D.S."/>
            <person name="Martin F."/>
            <person name="Nordberg H.P."/>
            <person name="Cantor M.N."/>
            <person name="Hua S.X."/>
        </authorList>
    </citation>
    <scope>NUCLEOTIDE SEQUENCE [LARGE SCALE GENOMIC DNA]</scope>
    <source>
        <strain evidence="13 14">ATCC 200175</strain>
    </source>
</reference>
<feature type="zinc finger region" description="UBR-type" evidence="9">
    <location>
        <begin position="100"/>
        <end position="172"/>
    </location>
</feature>
<dbReference type="GO" id="GO:0061630">
    <property type="term" value="F:ubiquitin protein ligase activity"/>
    <property type="evidence" value="ECO:0007669"/>
    <property type="project" value="UniProtKB-UniRule"/>
</dbReference>
<dbReference type="PROSITE" id="PS51157">
    <property type="entry name" value="ZF_UBR"/>
    <property type="match status" value="1"/>
</dbReference>
<feature type="region of interest" description="Disordered" evidence="11">
    <location>
        <begin position="1"/>
        <end position="21"/>
    </location>
</feature>
<gene>
    <name evidence="13" type="ORF">PAXINDRAFT_169458</name>
</gene>
<evidence type="ECO:0000256" key="1">
    <source>
        <dbReference type="ARBA" id="ARBA00000900"/>
    </source>
</evidence>
<dbReference type="GO" id="GO:0005737">
    <property type="term" value="C:cytoplasm"/>
    <property type="evidence" value="ECO:0007669"/>
    <property type="project" value="TreeGrafter"/>
</dbReference>
<dbReference type="InterPro" id="IPR039164">
    <property type="entry name" value="UBR1-like"/>
</dbReference>
<reference evidence="14" key="2">
    <citation type="submission" date="2015-01" db="EMBL/GenBank/DDBJ databases">
        <title>Evolutionary Origins and Diversification of the Mycorrhizal Mutualists.</title>
        <authorList>
            <consortium name="DOE Joint Genome Institute"/>
            <consortium name="Mycorrhizal Genomics Consortium"/>
            <person name="Kohler A."/>
            <person name="Kuo A."/>
            <person name="Nagy L.G."/>
            <person name="Floudas D."/>
            <person name="Copeland A."/>
            <person name="Barry K.W."/>
            <person name="Cichocki N."/>
            <person name="Veneault-Fourrey C."/>
            <person name="LaButti K."/>
            <person name="Lindquist E.A."/>
            <person name="Lipzen A."/>
            <person name="Lundell T."/>
            <person name="Morin E."/>
            <person name="Murat C."/>
            <person name="Riley R."/>
            <person name="Ohm R."/>
            <person name="Sun H."/>
            <person name="Tunlid A."/>
            <person name="Henrissat B."/>
            <person name="Grigoriev I.V."/>
            <person name="Hibbett D.S."/>
            <person name="Martin F."/>
        </authorList>
    </citation>
    <scope>NUCLEOTIDE SEQUENCE [LARGE SCALE GENOMIC DNA]</scope>
    <source>
        <strain evidence="14">ATCC 200175</strain>
    </source>
</reference>
<dbReference type="CDD" id="cd19673">
    <property type="entry name" value="UBR-box_UBR3"/>
    <property type="match status" value="1"/>
</dbReference>
<dbReference type="FunFam" id="2.10.110.30:FF:000002">
    <property type="entry name" value="Putative e3 ubiquitin-protein ligase ubr3"/>
    <property type="match status" value="1"/>
</dbReference>
<keyword evidence="3 10" id="KW-0808">Transferase</keyword>
<feature type="compositionally biased region" description="Low complexity" evidence="11">
    <location>
        <begin position="948"/>
        <end position="962"/>
    </location>
</feature>
<dbReference type="Gene3D" id="3.30.1390.10">
    <property type="match status" value="1"/>
</dbReference>
<evidence type="ECO:0000256" key="6">
    <source>
        <dbReference type="ARBA" id="ARBA00022786"/>
    </source>
</evidence>
<dbReference type="UniPathway" id="UPA00143"/>
<dbReference type="InterPro" id="IPR044046">
    <property type="entry name" value="E3_ligase_UBR-like_C"/>
</dbReference>
<evidence type="ECO:0000256" key="7">
    <source>
        <dbReference type="ARBA" id="ARBA00022833"/>
    </source>
</evidence>
<dbReference type="Pfam" id="PF02207">
    <property type="entry name" value="zf-UBR"/>
    <property type="match status" value="1"/>
</dbReference>
<evidence type="ECO:0000313" key="14">
    <source>
        <dbReference type="Proteomes" id="UP000053647"/>
    </source>
</evidence>
<dbReference type="GO" id="GO:0000151">
    <property type="term" value="C:ubiquitin ligase complex"/>
    <property type="evidence" value="ECO:0007669"/>
    <property type="project" value="TreeGrafter"/>
</dbReference>
<dbReference type="Proteomes" id="UP000053647">
    <property type="component" value="Unassembled WGS sequence"/>
</dbReference>
<feature type="domain" description="UBR-type" evidence="12">
    <location>
        <begin position="100"/>
        <end position="172"/>
    </location>
</feature>
<dbReference type="EC" id="2.3.2.27" evidence="10"/>
<dbReference type="GO" id="GO:0071596">
    <property type="term" value="P:ubiquitin-dependent protein catabolic process via the N-end rule pathway"/>
    <property type="evidence" value="ECO:0007669"/>
    <property type="project" value="UniProtKB-UniRule"/>
</dbReference>
<evidence type="ECO:0000256" key="3">
    <source>
        <dbReference type="ARBA" id="ARBA00022679"/>
    </source>
</evidence>
<evidence type="ECO:0000256" key="4">
    <source>
        <dbReference type="ARBA" id="ARBA00022723"/>
    </source>
</evidence>
<comment type="pathway">
    <text evidence="2 10">Protein modification; protein ubiquitination.</text>
</comment>
<dbReference type="EMBL" id="KN819340">
    <property type="protein sequence ID" value="KIJ14775.1"/>
    <property type="molecule type" value="Genomic_DNA"/>
</dbReference>
<organism evidence="13 14">
    <name type="scientific">Paxillus involutus ATCC 200175</name>
    <dbReference type="NCBI Taxonomy" id="664439"/>
    <lineage>
        <taxon>Eukaryota</taxon>
        <taxon>Fungi</taxon>
        <taxon>Dikarya</taxon>
        <taxon>Basidiomycota</taxon>
        <taxon>Agaricomycotina</taxon>
        <taxon>Agaricomycetes</taxon>
        <taxon>Agaricomycetidae</taxon>
        <taxon>Boletales</taxon>
        <taxon>Paxilineae</taxon>
        <taxon>Paxillaceae</taxon>
        <taxon>Paxillus</taxon>
    </lineage>
</organism>
<comment type="similarity">
    <text evidence="8 10">Belongs to the E3 ubiquitin-protein ligase UBR1-like family.</text>
</comment>
<name>A0A0C9TGG0_PAXIN</name>
<dbReference type="PANTHER" id="PTHR21497:SF24">
    <property type="entry name" value="E3 UBIQUITIN-PROTEIN LIGASE UBR1"/>
    <property type="match status" value="1"/>
</dbReference>
<keyword evidence="5 10" id="KW-0863">Zinc-finger</keyword>
<dbReference type="PANTHER" id="PTHR21497">
    <property type="entry name" value="UBIQUITIN LIGASE E3 ALPHA-RELATED"/>
    <property type="match status" value="1"/>
</dbReference>
<evidence type="ECO:0000256" key="8">
    <source>
        <dbReference type="ARBA" id="ARBA00046341"/>
    </source>
</evidence>
<dbReference type="Pfam" id="PF02617">
    <property type="entry name" value="ClpS"/>
    <property type="match status" value="1"/>
</dbReference>
<comment type="function">
    <text evidence="10">Ubiquitin ligase protein which is a component of the N-end rule pathway. Recognizes and binds to proteins bearing specific N-terminal residues that are destabilizing according to the N-end rule, leading to their ubiquitination and subsequent degradation.</text>
</comment>
<keyword evidence="14" id="KW-1185">Reference proteome</keyword>
<dbReference type="InterPro" id="IPR003126">
    <property type="entry name" value="Znf_UBR"/>
</dbReference>
<keyword evidence="7 10" id="KW-0862">Zinc</keyword>
<keyword evidence="6 10" id="KW-0833">Ubl conjugation pathway</keyword>
<dbReference type="GO" id="GO:0016567">
    <property type="term" value="P:protein ubiquitination"/>
    <property type="evidence" value="ECO:0007669"/>
    <property type="project" value="UniProtKB-UniRule"/>
</dbReference>
<evidence type="ECO:0000256" key="5">
    <source>
        <dbReference type="ARBA" id="ARBA00022771"/>
    </source>
</evidence>
<evidence type="ECO:0000256" key="9">
    <source>
        <dbReference type="PROSITE-ProRule" id="PRU00508"/>
    </source>
</evidence>
<evidence type="ECO:0000313" key="13">
    <source>
        <dbReference type="EMBL" id="KIJ14775.1"/>
    </source>
</evidence>
<dbReference type="Pfam" id="PF18995">
    <property type="entry name" value="PRT6_C"/>
    <property type="match status" value="1"/>
</dbReference>
<dbReference type="SUPFAM" id="SSF54736">
    <property type="entry name" value="ClpS-like"/>
    <property type="match status" value="1"/>
</dbReference>
<evidence type="ECO:0000256" key="11">
    <source>
        <dbReference type="SAM" id="MobiDB-lite"/>
    </source>
</evidence>
<dbReference type="InterPro" id="IPR014719">
    <property type="entry name" value="Ribosomal_bL12_C/ClpS-like"/>
</dbReference>
<feature type="region of interest" description="Disordered" evidence="11">
    <location>
        <begin position="937"/>
        <end position="962"/>
    </location>
</feature>
<dbReference type="SMART" id="SM00396">
    <property type="entry name" value="ZnF_UBR1"/>
    <property type="match status" value="1"/>
</dbReference>